<protein>
    <submittedName>
        <fullName evidence="3">Uncharacterized protein</fullName>
    </submittedName>
</protein>
<sequence>MASRFRKAVVPLGLGLILAASLSACGSDDSGSSASGSGKSDTAQSSGDGKASLESASKVLSAKGLKCMGPTVFDGDSVVELECTEGPDGLDVRLNLKKDVPNAIEAARKWEEKIQYEKVDDEKLLEQLTYDNGRSGILENNDFVGSCSALKSDAQCVTIAKENGWTYTSDRDLAKQMNKYNGWKDTDQASAALDHLDITCGEKTDDVSKGSAVECDDALLAFGNSLSDLKNEAKKGGADLNGFTSVSDGDWIMLCAPDNKEVCTKVADYTGKKVAEVK</sequence>
<accession>A0A857KS22</accession>
<evidence type="ECO:0000256" key="1">
    <source>
        <dbReference type="SAM" id="MobiDB-lite"/>
    </source>
</evidence>
<feature type="chain" id="PRO_5043568597" evidence="2">
    <location>
        <begin position="27"/>
        <end position="278"/>
    </location>
</feature>
<organism evidence="3">
    <name type="scientific">Gordonia amarae</name>
    <dbReference type="NCBI Taxonomy" id="36821"/>
    <lineage>
        <taxon>Bacteria</taxon>
        <taxon>Bacillati</taxon>
        <taxon>Actinomycetota</taxon>
        <taxon>Actinomycetes</taxon>
        <taxon>Mycobacteriales</taxon>
        <taxon>Gordoniaceae</taxon>
        <taxon>Gordonia</taxon>
    </lineage>
</organism>
<dbReference type="RefSeq" id="WP_005192335.1">
    <property type="nucleotide sequence ID" value="NZ_CP045804.1"/>
</dbReference>
<dbReference type="AlphaFoldDB" id="A0A857KS22"/>
<dbReference type="EMBL" id="CP045810">
    <property type="protein sequence ID" value="QHN37910.1"/>
    <property type="molecule type" value="Genomic_DNA"/>
</dbReference>
<feature type="compositionally biased region" description="Low complexity" evidence="1">
    <location>
        <begin position="24"/>
        <end position="41"/>
    </location>
</feature>
<reference evidence="3" key="1">
    <citation type="journal article" date="2021" name="Nat. Microbiol.">
        <title>Cocultivation of an ultrasmall environmental parasitic bacterium with lytic ability against bacteria associated with wastewater foams.</title>
        <authorList>
            <person name="Batinovic S."/>
            <person name="Rose J.J.A."/>
            <person name="Ratcliffe J."/>
            <person name="Seviour R.J."/>
            <person name="Petrovski S."/>
        </authorList>
    </citation>
    <scope>NUCLEOTIDE SEQUENCE</scope>
    <source>
        <strain evidence="3">CON44</strain>
    </source>
</reference>
<keyword evidence="2" id="KW-0732">Signal</keyword>
<feature type="region of interest" description="Disordered" evidence="1">
    <location>
        <begin position="24"/>
        <end position="51"/>
    </location>
</feature>
<proteinExistence type="predicted"/>
<gene>
    <name evidence="3" type="ORF">GII30_00780</name>
</gene>
<name>A0A857KS22_9ACTN</name>
<dbReference type="PROSITE" id="PS51257">
    <property type="entry name" value="PROKAR_LIPOPROTEIN"/>
    <property type="match status" value="1"/>
</dbReference>
<evidence type="ECO:0000313" key="3">
    <source>
        <dbReference type="EMBL" id="QHN37910.1"/>
    </source>
</evidence>
<evidence type="ECO:0000256" key="2">
    <source>
        <dbReference type="SAM" id="SignalP"/>
    </source>
</evidence>
<feature type="signal peptide" evidence="2">
    <location>
        <begin position="1"/>
        <end position="26"/>
    </location>
</feature>